<evidence type="ECO:0000313" key="3">
    <source>
        <dbReference type="Proteomes" id="UP001271007"/>
    </source>
</evidence>
<proteinExistence type="predicted"/>
<dbReference type="Proteomes" id="UP001271007">
    <property type="component" value="Unassembled WGS sequence"/>
</dbReference>
<accession>A0AAJ0DAR8</accession>
<dbReference type="SUPFAM" id="SSF54593">
    <property type="entry name" value="Glyoxalase/Bleomycin resistance protein/Dihydroxybiphenyl dioxygenase"/>
    <property type="match status" value="1"/>
</dbReference>
<protein>
    <recommendedName>
        <fullName evidence="1">VOC domain-containing protein</fullName>
    </recommendedName>
</protein>
<keyword evidence="3" id="KW-1185">Reference proteome</keyword>
<dbReference type="PROSITE" id="PS51819">
    <property type="entry name" value="VOC"/>
    <property type="match status" value="1"/>
</dbReference>
<comment type="caution">
    <text evidence="2">The sequence shown here is derived from an EMBL/GenBank/DDBJ whole genome shotgun (WGS) entry which is preliminary data.</text>
</comment>
<dbReference type="InterPro" id="IPR029068">
    <property type="entry name" value="Glyas_Bleomycin-R_OHBP_Dase"/>
</dbReference>
<gene>
    <name evidence="2" type="ORF">LTR09_011961</name>
</gene>
<organism evidence="2 3">
    <name type="scientific">Extremus antarcticus</name>
    <dbReference type="NCBI Taxonomy" id="702011"/>
    <lineage>
        <taxon>Eukaryota</taxon>
        <taxon>Fungi</taxon>
        <taxon>Dikarya</taxon>
        <taxon>Ascomycota</taxon>
        <taxon>Pezizomycotina</taxon>
        <taxon>Dothideomycetes</taxon>
        <taxon>Dothideomycetidae</taxon>
        <taxon>Mycosphaerellales</taxon>
        <taxon>Extremaceae</taxon>
        <taxon>Extremus</taxon>
    </lineage>
</organism>
<evidence type="ECO:0000313" key="2">
    <source>
        <dbReference type="EMBL" id="KAK3046551.1"/>
    </source>
</evidence>
<feature type="domain" description="VOC" evidence="1">
    <location>
        <begin position="7"/>
        <end position="131"/>
    </location>
</feature>
<evidence type="ECO:0000259" key="1">
    <source>
        <dbReference type="PROSITE" id="PS51819"/>
    </source>
</evidence>
<reference evidence="2" key="1">
    <citation type="submission" date="2023-04" db="EMBL/GenBank/DDBJ databases">
        <title>Black Yeasts Isolated from many extreme environments.</title>
        <authorList>
            <person name="Coleine C."/>
            <person name="Stajich J.E."/>
            <person name="Selbmann L."/>
        </authorList>
    </citation>
    <scope>NUCLEOTIDE SEQUENCE</scope>
    <source>
        <strain evidence="2">CCFEE 5312</strain>
    </source>
</reference>
<dbReference type="InterPro" id="IPR058998">
    <property type="entry name" value="YycE-like_N"/>
</dbReference>
<name>A0AAJ0DAR8_9PEZI</name>
<dbReference type="Pfam" id="PF22659">
    <property type="entry name" value="YycE-like_C"/>
    <property type="match status" value="1"/>
</dbReference>
<dbReference type="InterPro" id="IPR037523">
    <property type="entry name" value="VOC_core"/>
</dbReference>
<dbReference type="Gene3D" id="3.10.180.10">
    <property type="entry name" value="2,3-Dihydroxybiphenyl 1,2-Dioxygenase, domain 1"/>
    <property type="match status" value="1"/>
</dbReference>
<dbReference type="CDD" id="cd06587">
    <property type="entry name" value="VOC"/>
    <property type="match status" value="1"/>
</dbReference>
<dbReference type="EMBL" id="JAWDJX010000087">
    <property type="protein sequence ID" value="KAK3046551.1"/>
    <property type="molecule type" value="Genomic_DNA"/>
</dbReference>
<dbReference type="AlphaFoldDB" id="A0AAJ0DAR8"/>
<dbReference type="Pfam" id="PF22658">
    <property type="entry name" value="YycE-like_N"/>
    <property type="match status" value="1"/>
</dbReference>
<sequence>MPSPPIMGAHLRIARPTDNIDALRSFYINGLGFEILYEFKDHAGFDGLMLGHLSAQYHLEFTRKHGHNIGRAPTEDNLLVFYLPDEQTWKEAVAGMEATGFGAVKAFNPYWDESGTTFEDVDGYRVVLQNAGWSNDQVRQRYLASMKAQEARC</sequence>
<dbReference type="InterPro" id="IPR058997">
    <property type="entry name" value="YycE-like_C"/>
</dbReference>